<dbReference type="EMBL" id="AASSGK010000021">
    <property type="protein sequence ID" value="EFG2162220.1"/>
    <property type="molecule type" value="Genomic_DNA"/>
</dbReference>
<dbReference type="RefSeq" id="WP_023154804.1">
    <property type="nucleotide sequence ID" value="NZ_BFFY01000038.1"/>
</dbReference>
<protein>
    <submittedName>
        <fullName evidence="3">Uncharacterized protein</fullName>
    </submittedName>
</protein>
<dbReference type="AlphaFoldDB" id="A0A2X9EUU0"/>
<evidence type="ECO:0000313" key="3">
    <source>
        <dbReference type="EMBL" id="STH81654.1"/>
    </source>
</evidence>
<sequence length="59" mass="6636">MSNTRCSNESCNKEFIYWEHSGGYPGGKDKEPIICPYCGHTNGYEMTSGLISSKKIEEQ</sequence>
<evidence type="ECO:0000313" key="1">
    <source>
        <dbReference type="EMBL" id="EFG2162220.1"/>
    </source>
</evidence>
<gene>
    <name evidence="1" type="ORF">BRV02_003314</name>
    <name evidence="2" type="ORF">JNA65_24915</name>
    <name evidence="3" type="ORF">NCTC8621_01595</name>
</gene>
<name>A0A2X9EUU0_ECOLX</name>
<proteinExistence type="predicted"/>
<dbReference type="Proteomes" id="UP000534332">
    <property type="component" value="Unassembled WGS sequence"/>
</dbReference>
<dbReference type="Proteomes" id="UP000615017">
    <property type="component" value="Unassembled WGS sequence"/>
</dbReference>
<reference evidence="1 5" key="2">
    <citation type="submission" date="2020-02" db="EMBL/GenBank/DDBJ databases">
        <authorList>
            <person name="Ashton P.M."/>
            <person name="Dallman T."/>
            <person name="Nair S."/>
            <person name="De Pinna E."/>
            <person name="Peters T."/>
            <person name="Grant K."/>
        </authorList>
    </citation>
    <scope>NUCLEOTIDE SEQUENCE [LARGE SCALE GENOMIC DNA]</scope>
    <source>
        <strain evidence="1 5">188143</strain>
    </source>
</reference>
<reference evidence="2 6" key="3">
    <citation type="submission" date="2021-01" db="EMBL/GenBank/DDBJ databases">
        <title>Genomes of Escherichia coli STEC strains from raw meat-based diets for companion animals.</title>
        <authorList>
            <person name="Stevens M.J.A."/>
            <person name="Stephan R."/>
        </authorList>
    </citation>
    <scope>NUCLEOTIDE SEQUENCE [LARGE SCALE GENOMIC DNA]</scope>
    <source>
        <strain evidence="2 6">LSC1-58</strain>
    </source>
</reference>
<dbReference type="EMBL" id="JAETYZ010000052">
    <property type="protein sequence ID" value="MBL6237103.1"/>
    <property type="molecule type" value="Genomic_DNA"/>
</dbReference>
<evidence type="ECO:0000313" key="5">
    <source>
        <dbReference type="Proteomes" id="UP000534332"/>
    </source>
</evidence>
<evidence type="ECO:0000313" key="6">
    <source>
        <dbReference type="Proteomes" id="UP000615017"/>
    </source>
</evidence>
<accession>A0A2X9EUU0</accession>
<evidence type="ECO:0000313" key="2">
    <source>
        <dbReference type="EMBL" id="MBL6237103.1"/>
    </source>
</evidence>
<dbReference type="EMBL" id="UGBW01000003">
    <property type="protein sequence ID" value="STH81654.1"/>
    <property type="molecule type" value="Genomic_DNA"/>
</dbReference>
<organism evidence="3 4">
    <name type="scientific">Escherichia coli</name>
    <dbReference type="NCBI Taxonomy" id="562"/>
    <lineage>
        <taxon>Bacteria</taxon>
        <taxon>Pseudomonadati</taxon>
        <taxon>Pseudomonadota</taxon>
        <taxon>Gammaproteobacteria</taxon>
        <taxon>Enterobacterales</taxon>
        <taxon>Enterobacteriaceae</taxon>
        <taxon>Escherichia</taxon>
    </lineage>
</organism>
<dbReference type="Proteomes" id="UP000255093">
    <property type="component" value="Unassembled WGS sequence"/>
</dbReference>
<reference evidence="3 4" key="1">
    <citation type="submission" date="2018-06" db="EMBL/GenBank/DDBJ databases">
        <authorList>
            <consortium name="Pathogen Informatics"/>
            <person name="Doyle S."/>
        </authorList>
    </citation>
    <scope>NUCLEOTIDE SEQUENCE [LARGE SCALE GENOMIC DNA]</scope>
    <source>
        <strain evidence="3 4">NCTC8621</strain>
    </source>
</reference>
<evidence type="ECO:0000313" key="4">
    <source>
        <dbReference type="Proteomes" id="UP000255093"/>
    </source>
</evidence>